<dbReference type="Proteomes" id="UP000243217">
    <property type="component" value="Unassembled WGS sequence"/>
</dbReference>
<keyword evidence="4" id="KW-0928">Hypersensitive response elicitation</keyword>
<feature type="transmembrane region" description="Helical" evidence="7">
    <location>
        <begin position="20"/>
        <end position="36"/>
    </location>
</feature>
<comment type="subcellular location">
    <subcellularLocation>
        <location evidence="1">Secreted</location>
    </subcellularLocation>
</comment>
<keyword evidence="5" id="KW-1015">Disulfide bond</keyword>
<keyword evidence="9" id="KW-1185">Reference proteome</keyword>
<dbReference type="InterPro" id="IPR036470">
    <property type="entry name" value="Elicitin_sf"/>
</dbReference>
<comment type="similarity">
    <text evidence="2">Belongs to the elicitin family.</text>
</comment>
<feature type="transmembrane region" description="Helical" evidence="7">
    <location>
        <begin position="1448"/>
        <end position="1467"/>
    </location>
</feature>
<feature type="transmembrane region" description="Helical" evidence="7">
    <location>
        <begin position="642"/>
        <end position="666"/>
    </location>
</feature>
<feature type="region of interest" description="Disordered" evidence="6">
    <location>
        <begin position="1805"/>
        <end position="1829"/>
    </location>
</feature>
<feature type="transmembrane region" description="Helical" evidence="7">
    <location>
        <begin position="42"/>
        <end position="59"/>
    </location>
</feature>
<dbReference type="Gene3D" id="1.10.239.10">
    <property type="entry name" value="Elicitin domain"/>
    <property type="match status" value="1"/>
</dbReference>
<keyword evidence="3" id="KW-0964">Secreted</keyword>
<evidence type="ECO:0000256" key="1">
    <source>
        <dbReference type="ARBA" id="ARBA00004613"/>
    </source>
</evidence>
<evidence type="ECO:0000256" key="7">
    <source>
        <dbReference type="SAM" id="Phobius"/>
    </source>
</evidence>
<dbReference type="GO" id="GO:0052040">
    <property type="term" value="P:symbiont-mediated perturbation of host programmed cell death"/>
    <property type="evidence" value="ECO:0007669"/>
    <property type="project" value="UniProtKB-KW"/>
</dbReference>
<accession>A0A1W0AB32</accession>
<organism evidence="8 9">
    <name type="scientific">Thraustotheca clavata</name>
    <dbReference type="NCBI Taxonomy" id="74557"/>
    <lineage>
        <taxon>Eukaryota</taxon>
        <taxon>Sar</taxon>
        <taxon>Stramenopiles</taxon>
        <taxon>Oomycota</taxon>
        <taxon>Saprolegniomycetes</taxon>
        <taxon>Saprolegniales</taxon>
        <taxon>Achlyaceae</taxon>
        <taxon>Thraustotheca</taxon>
    </lineage>
</organism>
<feature type="compositionally biased region" description="Polar residues" evidence="6">
    <location>
        <begin position="1811"/>
        <end position="1821"/>
    </location>
</feature>
<keyword evidence="7" id="KW-1133">Transmembrane helix</keyword>
<evidence type="ECO:0000256" key="4">
    <source>
        <dbReference type="ARBA" id="ARBA00022978"/>
    </source>
</evidence>
<feature type="transmembrane region" description="Helical" evidence="7">
    <location>
        <begin position="597"/>
        <end position="622"/>
    </location>
</feature>
<protein>
    <submittedName>
        <fullName evidence="8">Uncharacterized protein</fullName>
    </submittedName>
</protein>
<evidence type="ECO:0000256" key="3">
    <source>
        <dbReference type="ARBA" id="ARBA00022525"/>
    </source>
</evidence>
<feature type="transmembrane region" description="Helical" evidence="7">
    <location>
        <begin position="1533"/>
        <end position="1558"/>
    </location>
</feature>
<name>A0A1W0AB32_9STRA</name>
<dbReference type="InterPro" id="IPR002200">
    <property type="entry name" value="Elicitin"/>
</dbReference>
<feature type="transmembrane region" description="Helical" evidence="7">
    <location>
        <begin position="1564"/>
        <end position="1584"/>
    </location>
</feature>
<dbReference type="SUPFAM" id="SSF48647">
    <property type="entry name" value="Fungal elicitin"/>
    <property type="match status" value="1"/>
</dbReference>
<feature type="transmembrane region" description="Helical" evidence="7">
    <location>
        <begin position="1487"/>
        <end position="1512"/>
    </location>
</feature>
<evidence type="ECO:0000313" key="9">
    <source>
        <dbReference type="Proteomes" id="UP000243217"/>
    </source>
</evidence>
<dbReference type="EMBL" id="JNBS01000241">
    <property type="protein sequence ID" value="OQS07408.1"/>
    <property type="molecule type" value="Genomic_DNA"/>
</dbReference>
<keyword evidence="7" id="KW-0812">Transmembrane</keyword>
<reference evidence="8 9" key="1">
    <citation type="journal article" date="2014" name="Genome Biol. Evol.">
        <title>The secreted proteins of Achlya hypogyna and Thraustotheca clavata identify the ancestral oomycete secretome and reveal gene acquisitions by horizontal gene transfer.</title>
        <authorList>
            <person name="Misner I."/>
            <person name="Blouin N."/>
            <person name="Leonard G."/>
            <person name="Richards T.A."/>
            <person name="Lane C.E."/>
        </authorList>
    </citation>
    <scope>NUCLEOTIDE SEQUENCE [LARGE SCALE GENOMIC DNA]</scope>
    <source>
        <strain evidence="8 9">ATCC 34112</strain>
    </source>
</reference>
<proteinExistence type="inferred from homology"/>
<evidence type="ECO:0000256" key="6">
    <source>
        <dbReference type="SAM" id="MobiDB-lite"/>
    </source>
</evidence>
<dbReference type="GO" id="GO:0005576">
    <property type="term" value="C:extracellular region"/>
    <property type="evidence" value="ECO:0007669"/>
    <property type="project" value="UniProtKB-SubCell"/>
</dbReference>
<evidence type="ECO:0000256" key="5">
    <source>
        <dbReference type="ARBA" id="ARBA00023157"/>
    </source>
</evidence>
<keyword evidence="7" id="KW-0472">Membrane</keyword>
<evidence type="ECO:0000313" key="8">
    <source>
        <dbReference type="EMBL" id="OQS07408.1"/>
    </source>
</evidence>
<gene>
    <name evidence="8" type="ORF">THRCLA_00582</name>
</gene>
<feature type="transmembrane region" description="Helical" evidence="7">
    <location>
        <begin position="869"/>
        <end position="889"/>
    </location>
</feature>
<evidence type="ECO:0000256" key="2">
    <source>
        <dbReference type="ARBA" id="ARBA00009544"/>
    </source>
</evidence>
<sequence>MDYQLICSSGTLRIGSLDRLLLPFVSMAIATLIKVFQRWGGVVYVGLSMICGLIYINMIKESMANDFFWPNFNPTGAQSYLLDMVSRHLLVNERNILDIFDPTNGIIKNYSHPLSMHILWPSYPRSIIYTKLTTIQDAIQGFRTFDTSYTSNLCAMYCWVDFDRRWEIAHTSKRQTRCYERYEKNGALYLEAILRNIDWDLWISGNNEGFNQGIRNFLLQSNYGQNWLTGVQNAFTTMDDETSYWTTKGIATYILQWHNRFQIGISESISVVNVFGTSQPLTTYHIPHFARDSSWTSFGFYWCLVGDLWVSSLFNSSLVRNSSNFIGDIAMEKNYSVYPFTASSIVIHDTIGPFESIDAFVLAPLIQLVEITSAFYSLLLNALQNNKTFLQEFQKLPTLNLDAIPKTWHQLNYTYFGASPLCSNKNGTSFVQSSFSFDDVCGHPKPLQILTRPESAFFAYTRLRSSGLPVKDSCNLCMTTFSQCLSMMDQMENIYVGFVSNSAVRKILTNFPINISCNVEIIQFAQFNSTSILLRQPLLQKEWSYFGYIGLFEWVYGEREVLSFEGDNAIAAVLSELSNGIPFASNQKDISSTTAQYLWLIIIATSVVLMAIALATLSIYFWHTSDSCYHLFFFNRIAASVWLGRPLMLLRGSTAIIVLSTAPIVFDSHDGLGRFLFQPRSFGYVCLLASEASWITDVTNDVLLVFTQDIALVQAHLSSVLFWVTIICLESFSPIYATALVERTCTRVNMDYDLSCTSGVVYIGSHQLATIVAKFWDFRQENSSMNMLPASALAYCSPRGSIWTIDASMACMCGMFRYKLCDVLHILDTKLWIVFTEHKLPNSATQTKICRDLINITLSNSTKCRKQKLLLITGLLYLIGTVMGSISYIRLADVSFGNDFWWANFNSSGTLTFIANWYDKYRVFTPNNSDIRLDNYAFADTLDYSQESTVVTYSPLYASMVQYEIANDIRIAIRGLRNTYGCLVPWIATQYCWLDFDQKYSMANSVLRQKRCEKYKNNGAVYLEAPLRNVIWSEFEACWGESFDIGIAKYLDNSSWLQMVKSNSNSEEAEIMYWLRNNITAFTTQWQNYKAIGLIDTFSIVNAFGFDFPIHLQITKGSFQLDQESSMKMYWSFANDLTAITSNTSGITYLSLLRESNNFAFQNTTLQTIYLINYKLSAPISGNLALFANSVSPFGSVDLYHVPIPQPLIELTKQILEKLSLVFATNGTTSQTAFKSLPIASLMIPVPIAIADKLITGGSFLCDQIPEPFPGQYGMVQFYSFQAACSLAINEVLNPTPLQVFFGLVASGMAINQVPNACSAETSSGKDCVKSFEKGIEFITTFMPTSHFTIRDEVIRAVASIEILQYVKNVSTSSTQLFHQPLLDPTDPAMIAFGWMYLYDWAMGIREVVQIDGDYLSLSIISSFSLQTTFAVDTMEVPRNVSAYCRALCQYVSFVLAIIAIIARLYSLLNRFTTEGFNLFETNRVGALVWIGRPLLLVRSLTALAILSTAPLELQLIRNTTVLATTQTGIMQFITKVLAAGEVNWLVFIVQDIAMVFTKEITTYYAPVSGVFTWIVSICLSVVAPVQHQANVQRECAIDTMDYQLVCSSGTLVIGSLKRFLTLIMISFGISMVIYSYYRFRYSFEKYNERSSGLLSCGAKQMVLRTTLLLSVAIASSLGSPCTSADLTPLTTYLTSQMSYQPCAKSSGIALNDFLLKTGSPTTAQVAAFQSSLDCNDIYQRFQKTPGPSCTLWGQKYTDVSQLSFSALVAIKGASDDTPITTVAPNVTTVTPTPIPNTTTFIPTTVRPTTLSPRPTTVRPTSGSMSGSMAGTITEEPIIATDAPAPTFATIAITSTPKPTTAAPSSASSVALSVATAALVTANLLVG</sequence>
<feature type="transmembrane region" description="Helical" evidence="7">
    <location>
        <begin position="1620"/>
        <end position="1638"/>
    </location>
</feature>
<dbReference type="Pfam" id="PF00964">
    <property type="entry name" value="Elicitin"/>
    <property type="match status" value="1"/>
</dbReference>
<comment type="caution">
    <text evidence="8">The sequence shown here is derived from an EMBL/GenBank/DDBJ whole genome shotgun (WGS) entry which is preliminary data.</text>
</comment>